<reference evidence="3 5" key="1">
    <citation type="submission" date="2015-12" db="EMBL/GenBank/DDBJ databases">
        <title>Amycolatopsis regifaucium genome sequencing and assembly.</title>
        <authorList>
            <person name="Mayilraj S."/>
        </authorList>
    </citation>
    <scope>NUCLEOTIDE SEQUENCE [LARGE SCALE GENOMIC DNA]</scope>
    <source>
        <strain evidence="3 5">GY080</strain>
    </source>
</reference>
<keyword evidence="2" id="KW-0472">Membrane</keyword>
<keyword evidence="2" id="KW-1133">Transmembrane helix</keyword>
<sequence length="288" mass="31120">MAEQRDDGKPGNEPGTDIEPKAGGQPAPRLDEEQLRQFQQFQQFQDYLKFTEAQQQGLVPSQPAQPVTQHYGGQPPVPPGPPPGELVPAPRQRVPRWLRRLGGKLLAWVIVIVLICVGATIAYRQIFPDDEGKTSEQVAAEGGGTYKTNKILTSASPYEAVRSVYDGIAQHGAGEKSMVALVCGKFEERTQQQFAIDVNAKDCRDAVEKLHTEVKPGKVNDYAESISKRSGWPPGASVLVKSCDFIITGGPALGDFTVSTVQNGQWLITEHAPGPKACPPLSPSTTPS</sequence>
<feature type="compositionally biased region" description="Pro residues" evidence="1">
    <location>
        <begin position="75"/>
        <end position="85"/>
    </location>
</feature>
<name>A0A154MBR7_9PSEU</name>
<evidence type="ECO:0000313" key="6">
    <source>
        <dbReference type="Proteomes" id="UP000186883"/>
    </source>
</evidence>
<accession>A0A154MBR7</accession>
<keyword evidence="6" id="KW-1185">Reference proteome</keyword>
<evidence type="ECO:0000313" key="5">
    <source>
        <dbReference type="Proteomes" id="UP000076321"/>
    </source>
</evidence>
<protein>
    <submittedName>
        <fullName evidence="3">Uncharacterized protein</fullName>
    </submittedName>
</protein>
<dbReference type="RefSeq" id="WP_061979983.1">
    <property type="nucleotide sequence ID" value="NZ_FOPQ01000001.1"/>
</dbReference>
<dbReference type="OrthoDB" id="5181787at2"/>
<evidence type="ECO:0000256" key="1">
    <source>
        <dbReference type="SAM" id="MobiDB-lite"/>
    </source>
</evidence>
<organism evidence="3 5">
    <name type="scientific">Amycolatopsis regifaucium</name>
    <dbReference type="NCBI Taxonomy" id="546365"/>
    <lineage>
        <taxon>Bacteria</taxon>
        <taxon>Bacillati</taxon>
        <taxon>Actinomycetota</taxon>
        <taxon>Actinomycetes</taxon>
        <taxon>Pseudonocardiales</taxon>
        <taxon>Pseudonocardiaceae</taxon>
        <taxon>Amycolatopsis</taxon>
    </lineage>
</organism>
<feature type="compositionally biased region" description="Basic and acidic residues" evidence="1">
    <location>
        <begin position="1"/>
        <end position="10"/>
    </location>
</feature>
<reference evidence="4 6" key="2">
    <citation type="submission" date="2016-11" db="EMBL/GenBank/DDBJ databases">
        <title>Genome sequencing of Amycolatopsis regifaucium.</title>
        <authorList>
            <person name="Mayilraj S."/>
            <person name="Kaur N."/>
        </authorList>
    </citation>
    <scope>NUCLEOTIDE SEQUENCE [LARGE SCALE GENOMIC DNA]</scope>
    <source>
        <strain evidence="4 6">GY080</strain>
    </source>
</reference>
<feature type="compositionally biased region" description="Polar residues" evidence="1">
    <location>
        <begin position="54"/>
        <end position="68"/>
    </location>
</feature>
<feature type="region of interest" description="Disordered" evidence="1">
    <location>
        <begin position="54"/>
        <end position="88"/>
    </location>
</feature>
<comment type="caution">
    <text evidence="3">The sequence shown here is derived from an EMBL/GenBank/DDBJ whole genome shotgun (WGS) entry which is preliminary data.</text>
</comment>
<proteinExistence type="predicted"/>
<dbReference type="Proteomes" id="UP000076321">
    <property type="component" value="Unassembled WGS sequence"/>
</dbReference>
<dbReference type="AlphaFoldDB" id="A0A154MBR7"/>
<evidence type="ECO:0000256" key="2">
    <source>
        <dbReference type="SAM" id="Phobius"/>
    </source>
</evidence>
<evidence type="ECO:0000313" key="4">
    <source>
        <dbReference type="EMBL" id="OKA05914.1"/>
    </source>
</evidence>
<feature type="region of interest" description="Disordered" evidence="1">
    <location>
        <begin position="1"/>
        <end position="33"/>
    </location>
</feature>
<gene>
    <name evidence="4" type="ORF">ATP06_0222335</name>
    <name evidence="3" type="ORF">AVL48_08655</name>
</gene>
<dbReference type="EMBL" id="LOBU02000015">
    <property type="protein sequence ID" value="OKA05914.1"/>
    <property type="molecule type" value="Genomic_DNA"/>
</dbReference>
<keyword evidence="2" id="KW-0812">Transmembrane</keyword>
<feature type="transmembrane region" description="Helical" evidence="2">
    <location>
        <begin position="105"/>
        <end position="123"/>
    </location>
</feature>
<evidence type="ECO:0000313" key="3">
    <source>
        <dbReference type="EMBL" id="KZB82012.1"/>
    </source>
</evidence>
<dbReference type="EMBL" id="LQCI01000034">
    <property type="protein sequence ID" value="KZB82012.1"/>
    <property type="molecule type" value="Genomic_DNA"/>
</dbReference>
<dbReference type="Proteomes" id="UP000186883">
    <property type="component" value="Unassembled WGS sequence"/>
</dbReference>